<dbReference type="Pfam" id="PF11926">
    <property type="entry name" value="DUF3444"/>
    <property type="match status" value="2"/>
</dbReference>
<keyword evidence="4" id="KW-1185">Reference proteome</keyword>
<gene>
    <name evidence="3" type="ORF">MUK42_32918</name>
</gene>
<feature type="region of interest" description="Disordered" evidence="1">
    <location>
        <begin position="23"/>
        <end position="55"/>
    </location>
</feature>
<dbReference type="PANTHER" id="PTHR47374:SF2">
    <property type="entry name" value="OS01G0927400 PROTEIN"/>
    <property type="match status" value="1"/>
</dbReference>
<organism evidence="3 4">
    <name type="scientific">Musa troglodytarum</name>
    <name type="common">fe'i banana</name>
    <dbReference type="NCBI Taxonomy" id="320322"/>
    <lineage>
        <taxon>Eukaryota</taxon>
        <taxon>Viridiplantae</taxon>
        <taxon>Streptophyta</taxon>
        <taxon>Embryophyta</taxon>
        <taxon>Tracheophyta</taxon>
        <taxon>Spermatophyta</taxon>
        <taxon>Magnoliopsida</taxon>
        <taxon>Liliopsida</taxon>
        <taxon>Zingiberales</taxon>
        <taxon>Musaceae</taxon>
        <taxon>Musa</taxon>
    </lineage>
</organism>
<evidence type="ECO:0000259" key="2">
    <source>
        <dbReference type="Pfam" id="PF11926"/>
    </source>
</evidence>
<feature type="domain" description="DUF3444" evidence="2">
    <location>
        <begin position="271"/>
        <end position="459"/>
    </location>
</feature>
<name>A0A9E7G929_9LILI</name>
<evidence type="ECO:0000313" key="3">
    <source>
        <dbReference type="EMBL" id="URE10020.1"/>
    </source>
</evidence>
<proteinExistence type="predicted"/>
<dbReference type="AlphaFoldDB" id="A0A9E7G929"/>
<feature type="domain" description="DUF3444" evidence="2">
    <location>
        <begin position="479"/>
        <end position="642"/>
    </location>
</feature>
<protein>
    <recommendedName>
        <fullName evidence="2">DUF3444 domain-containing protein</fullName>
    </recommendedName>
</protein>
<sequence>MAKPKQQRRQLESRDAVLLRVPTPPASVRSGPTGHHARLGDWVGTRRSGTSSGRAVSRSVRRLRRRVAAGTKRATEEELCAPGCCFVVWLLVVDSVLGIVSVDGIYLIHSTRMDDNAESGHTKEAILEKICKKDYIGARSLVLEALMDIPLLWHYGIDWYLILQLSPSAELADIEAKYSMLVSQLNSIKNDFRVVVERAAARCNFEMPYLSEMATHEASEDTAEQQQKKICTHEESCVTSQKNSKDGIDLYLKRPEENASSSSSQFISRKRPEPDFYNFENNTMAEVSSRTGQIWGAYNQENMPHRYAQIDKIMPDMFHLYVTWFKPCIPQSQDEKKWFDVGLPIACGSLVLESNKFTFSNRDMLSHLISNGITNQQFEIYSRKGEVWVVYRDWGIGWCSSPLVTKNCDLEMVEIITDYLEDLGVTAAYLPKVAGYKNVCCSYLERGNVLSINISRKKLTLTMSLHSDLRVGKLMELQKYNRLRRVKYWNPKPVSVIFIESHPMIDEEIQWVEENLPLACGIFRAGNVGNLDMSRFSHLVKYGRSKKQSFYRIFPKKGEIWAVYKNWNNNQKDFDFVGYLCQVVEILSDFSEESGTSISSLVEVEGCMTFSVRKLHEGFQLTKQLQRLEMLVFSHRIPAFTVVISLTSLGALLDNFVEGPAVSSVSFCLLSKEYKSCGFPFCL</sequence>
<feature type="compositionally biased region" description="Low complexity" evidence="1">
    <location>
        <begin position="43"/>
        <end position="55"/>
    </location>
</feature>
<dbReference type="PANTHER" id="PTHR47374">
    <property type="entry name" value="ENDOSOME ANTIGEN-LIKE PROTEIN, PUTATIVE (DUF3444)-RELATED"/>
    <property type="match status" value="1"/>
</dbReference>
<dbReference type="OrthoDB" id="1911590at2759"/>
<dbReference type="Proteomes" id="UP001055439">
    <property type="component" value="Chromosome 6"/>
</dbReference>
<dbReference type="InterPro" id="IPR024593">
    <property type="entry name" value="DUF3444"/>
</dbReference>
<reference evidence="3" key="1">
    <citation type="submission" date="2022-05" db="EMBL/GenBank/DDBJ databases">
        <title>The Musa troglodytarum L. genome provides insights into the mechanism of non-climacteric behaviour and enrichment of carotenoids.</title>
        <authorList>
            <person name="Wang J."/>
        </authorList>
    </citation>
    <scope>NUCLEOTIDE SEQUENCE</scope>
    <source>
        <tissue evidence="3">Leaf</tissue>
    </source>
</reference>
<evidence type="ECO:0000313" key="4">
    <source>
        <dbReference type="Proteomes" id="UP001055439"/>
    </source>
</evidence>
<dbReference type="EMBL" id="CP097508">
    <property type="protein sequence ID" value="URE10020.1"/>
    <property type="molecule type" value="Genomic_DNA"/>
</dbReference>
<evidence type="ECO:0000256" key="1">
    <source>
        <dbReference type="SAM" id="MobiDB-lite"/>
    </source>
</evidence>
<accession>A0A9E7G929</accession>